<dbReference type="STRING" id="1123510.GCA_000620025_01320"/>
<reference evidence="2 3" key="1">
    <citation type="submission" date="2018-09" db="EMBL/GenBank/DDBJ databases">
        <title>Zymobacter palmae IAM14233 (=T109) whole genome analysis.</title>
        <authorList>
            <person name="Yanase H."/>
        </authorList>
    </citation>
    <scope>NUCLEOTIDE SEQUENCE [LARGE SCALE GENOMIC DNA]</scope>
    <source>
        <strain evidence="2 3">IAM14233</strain>
    </source>
</reference>
<proteinExistence type="predicted"/>
<keyword evidence="1" id="KW-0812">Transmembrane</keyword>
<keyword evidence="3" id="KW-1185">Reference proteome</keyword>
<accession>A0A348HH43</accession>
<gene>
    <name evidence="2" type="ORF">ZBT109_2212</name>
</gene>
<dbReference type="AlphaFoldDB" id="A0A348HH43"/>
<keyword evidence="2" id="KW-0808">Transferase</keyword>
<dbReference type="Proteomes" id="UP000267342">
    <property type="component" value="Chromosome"/>
</dbReference>
<keyword evidence="1" id="KW-0472">Membrane</keyword>
<evidence type="ECO:0000256" key="1">
    <source>
        <dbReference type="SAM" id="Phobius"/>
    </source>
</evidence>
<protein>
    <submittedName>
        <fullName evidence="2">ATP phosphoribosyltransferase</fullName>
    </submittedName>
</protein>
<name>A0A348HH43_9GAMM</name>
<dbReference type="RefSeq" id="WP_027706225.1">
    <property type="nucleotide sequence ID" value="NZ_AP018933.1"/>
</dbReference>
<dbReference type="GO" id="GO:0016757">
    <property type="term" value="F:glycosyltransferase activity"/>
    <property type="evidence" value="ECO:0007669"/>
    <property type="project" value="UniProtKB-KW"/>
</dbReference>
<dbReference type="InterPro" id="IPR010352">
    <property type="entry name" value="DUF945"/>
</dbReference>
<keyword evidence="2" id="KW-0328">Glycosyltransferase</keyword>
<dbReference type="Pfam" id="PF06097">
    <property type="entry name" value="DUF945"/>
    <property type="match status" value="1"/>
</dbReference>
<organism evidence="2 3">
    <name type="scientific">Zymobacter palmae</name>
    <dbReference type="NCBI Taxonomy" id="33074"/>
    <lineage>
        <taxon>Bacteria</taxon>
        <taxon>Pseudomonadati</taxon>
        <taxon>Pseudomonadota</taxon>
        <taxon>Gammaproteobacteria</taxon>
        <taxon>Oceanospirillales</taxon>
        <taxon>Halomonadaceae</taxon>
        <taxon>Zymobacter group</taxon>
        <taxon>Zymobacter</taxon>
    </lineage>
</organism>
<dbReference type="KEGG" id="zpl:ZBT109_2212"/>
<dbReference type="OrthoDB" id="9788537at2"/>
<feature type="transmembrane region" description="Helical" evidence="1">
    <location>
        <begin position="6"/>
        <end position="24"/>
    </location>
</feature>
<sequence length="424" mass="45926">MRKTPAIIAGLAIVGAAYLGTLYVSGNKAMARLHQWVDDANAYQSKVHIDLQDEKKGLFTSTATIVAVDAQGKVNIDAPLSLHHGLFSTDIDSRVALVVNGQNVMTLAQASDDRFLVQAHVKHNDDGRGSEMRVSTQGVLVLSGRDGDELRVEQPDLSICRANDGSLIIRIHEAAYQSFQQTMVVAAVDVTNSIVYDNAWVERAISIIKDSLKRDSEENAKSIAVLMLSQIPDIRSQIKKLNIKDGQLGINLNDAKLAWISEQDTTPVYHLTASVQDVIAVNKHYKGAISLKVDRRVSDLFMGAVRSVGESSGHFNQAEYERKLAALLQESPRLTLESFSLSGDDLPSVTADGYVSVGNANIKSIDDANKQLPDLLAGQLEVRNVPAQALGLAAYAGLYNLKAGDDVKFEISKGHLIANGTPLF</sequence>
<evidence type="ECO:0000313" key="2">
    <source>
        <dbReference type="EMBL" id="BBG30945.1"/>
    </source>
</evidence>
<dbReference type="EMBL" id="AP018933">
    <property type="protein sequence ID" value="BBG30945.1"/>
    <property type="molecule type" value="Genomic_DNA"/>
</dbReference>
<evidence type="ECO:0000313" key="3">
    <source>
        <dbReference type="Proteomes" id="UP000267342"/>
    </source>
</evidence>
<keyword evidence="1" id="KW-1133">Transmembrane helix</keyword>